<evidence type="ECO:0000259" key="1">
    <source>
        <dbReference type="Pfam" id="PF00535"/>
    </source>
</evidence>
<reference evidence="2" key="1">
    <citation type="submission" date="2011-05" db="EMBL/GenBank/DDBJ databases">
        <title>Complete sequence of Desulfotomaculum carboxydivorans CO-1-SRB.</title>
        <authorList>
            <consortium name="US DOE Joint Genome Institute"/>
            <person name="Lucas S."/>
            <person name="Han J."/>
            <person name="Lapidus A."/>
            <person name="Cheng J.-F."/>
            <person name="Goodwin L."/>
            <person name="Pitluck S."/>
            <person name="Peters L."/>
            <person name="Mikhailova N."/>
            <person name="Lu M."/>
            <person name="Han C."/>
            <person name="Tapia R."/>
            <person name="Land M."/>
            <person name="Hauser L."/>
            <person name="Kyrpides N."/>
            <person name="Ivanova N."/>
            <person name="Pagani I."/>
            <person name="Stams A."/>
            <person name="Plugge C."/>
            <person name="Muyzer G."/>
            <person name="Kuever J."/>
            <person name="Parshina S."/>
            <person name="Ivanova A."/>
            <person name="Nazina T."/>
            <person name="Woyke T."/>
        </authorList>
    </citation>
    <scope>NUCLEOTIDE SEQUENCE [LARGE SCALE GENOMIC DNA]</scope>
    <source>
        <strain evidence="2">CO-1-SRB</strain>
    </source>
</reference>
<dbReference type="EMBL" id="CP002736">
    <property type="protein sequence ID" value="AEF95425.1"/>
    <property type="molecule type" value="Genomic_DNA"/>
</dbReference>
<dbReference type="InterPro" id="IPR029044">
    <property type="entry name" value="Nucleotide-diphossugar_trans"/>
</dbReference>
<dbReference type="PANTHER" id="PTHR43685:SF13">
    <property type="entry name" value="O ANTIGEN BIOSYNTHESIS RHAMNOSYLTRANSFERASE RFBN"/>
    <property type="match status" value="1"/>
</dbReference>
<dbReference type="STRING" id="868595.Desca_2607"/>
<feature type="domain" description="Glycosyltransferase 2-like" evidence="1">
    <location>
        <begin position="7"/>
        <end position="173"/>
    </location>
</feature>
<dbReference type="RefSeq" id="WP_013810836.1">
    <property type="nucleotide sequence ID" value="NC_015565.1"/>
</dbReference>
<gene>
    <name evidence="2" type="ordered locus">Desca_2607</name>
</gene>
<dbReference type="InterPro" id="IPR001173">
    <property type="entry name" value="Glyco_trans_2-like"/>
</dbReference>
<accession>F6B5J3</accession>
<protein>
    <submittedName>
        <fullName evidence="2">Glycosyl transferase family 2</fullName>
    </submittedName>
</protein>
<dbReference type="SUPFAM" id="SSF53448">
    <property type="entry name" value="Nucleotide-diphospho-sugar transferases"/>
    <property type="match status" value="1"/>
</dbReference>
<sequence>MSNIGFSLIIPTLNAGSSFELLLQSINKQNVVPKQIIVIDSESDDDTANIARKYGCNVIPINRRDFNHGATRQFGAEYTDVDVVVFLTQDIILADENSLEKIIDCFHDPAVGAAYGRQLPHKNALPIGAHARLFNYPPDSRVKTLDNAQELGIKATFISNSFAAYRKAALKEVGGFPDNVILSEDTYVAAKMLLAGWKVYYCAEAQVYHSHNYSVWQEFRRYFDIGVFHGREHWIRTAFGQAEGEGFRYVVSELKYLWANGKCFIPKACLQNLCKFLGYKLGLKEKVLPLWLKKKMSMNKRYWDSWK</sequence>
<dbReference type="CDD" id="cd00761">
    <property type="entry name" value="Glyco_tranf_GTA_type"/>
    <property type="match status" value="1"/>
</dbReference>
<name>F6B5J3_DESCC</name>
<dbReference type="AlphaFoldDB" id="F6B5J3"/>
<dbReference type="GO" id="GO:0044010">
    <property type="term" value="P:single-species biofilm formation"/>
    <property type="evidence" value="ECO:0007669"/>
    <property type="project" value="TreeGrafter"/>
</dbReference>
<dbReference type="eggNOG" id="COG1216">
    <property type="taxonomic scope" value="Bacteria"/>
</dbReference>
<proteinExistence type="predicted"/>
<dbReference type="KEGG" id="dca:Desca_2607"/>
<evidence type="ECO:0000313" key="2">
    <source>
        <dbReference type="EMBL" id="AEF95425.1"/>
    </source>
</evidence>
<keyword evidence="3" id="KW-1185">Reference proteome</keyword>
<evidence type="ECO:0000313" key="3">
    <source>
        <dbReference type="Proteomes" id="UP000009226"/>
    </source>
</evidence>
<organism evidence="2 3">
    <name type="scientific">Desulfotomaculum nigrificans (strain DSM 14880 / VKM B-2319 / CO-1-SRB)</name>
    <name type="common">Desulfotomaculum carboxydivorans</name>
    <dbReference type="NCBI Taxonomy" id="868595"/>
    <lineage>
        <taxon>Bacteria</taxon>
        <taxon>Bacillati</taxon>
        <taxon>Bacillota</taxon>
        <taxon>Clostridia</taxon>
        <taxon>Eubacteriales</taxon>
        <taxon>Desulfotomaculaceae</taxon>
        <taxon>Desulfotomaculum</taxon>
    </lineage>
</organism>
<dbReference type="Gene3D" id="3.90.550.10">
    <property type="entry name" value="Spore Coat Polysaccharide Biosynthesis Protein SpsA, Chain A"/>
    <property type="match status" value="1"/>
</dbReference>
<keyword evidence="2" id="KW-0808">Transferase</keyword>
<dbReference type="Pfam" id="PF00535">
    <property type="entry name" value="Glycos_transf_2"/>
    <property type="match status" value="1"/>
</dbReference>
<dbReference type="HOGENOM" id="CLU_061778_1_0_9"/>
<dbReference type="GO" id="GO:0016740">
    <property type="term" value="F:transferase activity"/>
    <property type="evidence" value="ECO:0007669"/>
    <property type="project" value="UniProtKB-KW"/>
</dbReference>
<dbReference type="PANTHER" id="PTHR43685">
    <property type="entry name" value="GLYCOSYLTRANSFERASE"/>
    <property type="match status" value="1"/>
</dbReference>
<dbReference type="InterPro" id="IPR050834">
    <property type="entry name" value="Glycosyltransf_2"/>
</dbReference>
<dbReference type="Proteomes" id="UP000009226">
    <property type="component" value="Chromosome"/>
</dbReference>